<evidence type="ECO:0008006" key="3">
    <source>
        <dbReference type="Google" id="ProtNLM"/>
    </source>
</evidence>
<dbReference type="OrthoDB" id="320626at2759"/>
<dbReference type="PANTHER" id="PTHR33706">
    <property type="entry name" value="MORN VARIANT REPEAT PROTEIN"/>
    <property type="match status" value="1"/>
</dbReference>
<reference evidence="1" key="1">
    <citation type="submission" date="2021-01" db="EMBL/GenBank/DDBJ databases">
        <authorList>
            <consortium name="Genoscope - CEA"/>
            <person name="William W."/>
        </authorList>
    </citation>
    <scope>NUCLEOTIDE SEQUENCE</scope>
</reference>
<dbReference type="EMBL" id="CAJJDP010000045">
    <property type="protein sequence ID" value="CAD8164363.1"/>
    <property type="molecule type" value="Genomic_DNA"/>
</dbReference>
<sequence>MVLRQGTGLNQAMGFISIPKQYTLVNIKMEINLVDGILCIEIEVVIHFAKCKYSLQDDNYIYSGGGLFEEDNSTQIGKWIEISEEFYYNSQVTYTGVYNHGRKVGRWDIWFNINECGKKNILVGGGLYDECNWLKVGSWIEIGFGFQHLSQKIYNGEYKDGKKVGRWDINCRSRNVDPFETIGGGSYDNDLKTGKWIDLDDGFYKRNQVTYIGEYINGIKVGKWDTRCRQSNSDKFQIIGCGSYDKRGIKIGKWIQLDDRYSNSKEVLYIGEYKNGNKVGKWDIKYRDSVSSPFFQIGGGLFDEKCEGIMNGKWIQISDEFWFGKQVIYHGEYKNGKKVGKWMEMERKPTKMKEGFKIVNEVNYNQ</sequence>
<evidence type="ECO:0000313" key="1">
    <source>
        <dbReference type="EMBL" id="CAD8164363.1"/>
    </source>
</evidence>
<dbReference type="PANTHER" id="PTHR33706:SF1">
    <property type="entry name" value="TPR REPEAT PROTEIN"/>
    <property type="match status" value="1"/>
</dbReference>
<name>A0A8S1UJM0_PAROT</name>
<keyword evidence="2" id="KW-1185">Reference proteome</keyword>
<organism evidence="1 2">
    <name type="scientific">Paramecium octaurelia</name>
    <dbReference type="NCBI Taxonomy" id="43137"/>
    <lineage>
        <taxon>Eukaryota</taxon>
        <taxon>Sar</taxon>
        <taxon>Alveolata</taxon>
        <taxon>Ciliophora</taxon>
        <taxon>Intramacronucleata</taxon>
        <taxon>Oligohymenophorea</taxon>
        <taxon>Peniculida</taxon>
        <taxon>Parameciidae</taxon>
        <taxon>Paramecium</taxon>
    </lineage>
</organism>
<dbReference type="Proteomes" id="UP000683925">
    <property type="component" value="Unassembled WGS sequence"/>
</dbReference>
<gene>
    <name evidence="1" type="ORF">POCTA_138.1.T0450008</name>
</gene>
<evidence type="ECO:0000313" key="2">
    <source>
        <dbReference type="Proteomes" id="UP000683925"/>
    </source>
</evidence>
<protein>
    <recommendedName>
        <fullName evidence="3">MORN repeat protein</fullName>
    </recommendedName>
</protein>
<comment type="caution">
    <text evidence="1">The sequence shown here is derived from an EMBL/GenBank/DDBJ whole genome shotgun (WGS) entry which is preliminary data.</text>
</comment>
<proteinExistence type="predicted"/>
<accession>A0A8S1UJM0</accession>
<dbReference type="AlphaFoldDB" id="A0A8S1UJM0"/>